<comment type="caution">
    <text evidence="5">The sequence shown here is derived from an EMBL/GenBank/DDBJ whole genome shotgun (WGS) entry which is preliminary data.</text>
</comment>
<dbReference type="CDD" id="cd00082">
    <property type="entry name" value="HisKA"/>
    <property type="match status" value="1"/>
</dbReference>
<dbReference type="PROSITE" id="PS50109">
    <property type="entry name" value="HIS_KIN"/>
    <property type="match status" value="1"/>
</dbReference>
<proteinExistence type="predicted"/>
<keyword evidence="5" id="KW-0418">Kinase</keyword>
<protein>
    <recommendedName>
        <fullName evidence="2">histidine kinase</fullName>
        <ecNumber evidence="2">2.7.13.3</ecNumber>
    </recommendedName>
</protein>
<name>A0A149PTE8_9BURK</name>
<organism evidence="5 6">
    <name type="scientific">Paraburkholderia monticola</name>
    <dbReference type="NCBI Taxonomy" id="1399968"/>
    <lineage>
        <taxon>Bacteria</taxon>
        <taxon>Pseudomonadati</taxon>
        <taxon>Pseudomonadota</taxon>
        <taxon>Betaproteobacteria</taxon>
        <taxon>Burkholderiales</taxon>
        <taxon>Burkholderiaceae</taxon>
        <taxon>Paraburkholderia</taxon>
    </lineage>
</organism>
<dbReference type="RefSeq" id="WP_062128233.1">
    <property type="nucleotide sequence ID" value="NZ_LRBG01000009.1"/>
</dbReference>
<evidence type="ECO:0000313" key="5">
    <source>
        <dbReference type="EMBL" id="KXU88345.1"/>
    </source>
</evidence>
<dbReference type="PANTHER" id="PTHR43547">
    <property type="entry name" value="TWO-COMPONENT HISTIDINE KINASE"/>
    <property type="match status" value="1"/>
</dbReference>
<dbReference type="GO" id="GO:0000155">
    <property type="term" value="F:phosphorelay sensor kinase activity"/>
    <property type="evidence" value="ECO:0007669"/>
    <property type="project" value="InterPro"/>
</dbReference>
<keyword evidence="3" id="KW-0597">Phosphoprotein</keyword>
<dbReference type="EMBL" id="LRBG01000009">
    <property type="protein sequence ID" value="KXU88345.1"/>
    <property type="molecule type" value="Genomic_DNA"/>
</dbReference>
<sequence>MTTSPTGTAGAQPASAGFVISERSALLRAETALFMRDHVLSLVSHDLRGPLNAIHSWAYVLERKLDANDPNSQRAITGIRSGVDQQVKLLETIVDATRAETKSLALHYEPFPLHPLLDETVEEVRTGLARSRGVEVRLDSQLATEQLNGDRARLAAALWLMLTFATEASARDAEVALAARVDNGTWHASVTYQTNDAALNDAALPHVLEAFARKQAGEPREAKRIAWVFALCKRVAEAHGGNFEQVDPTEAGSVAATAATLVLRVPMSATAPK</sequence>
<dbReference type="Gene3D" id="1.10.287.130">
    <property type="match status" value="1"/>
</dbReference>
<dbReference type="InterPro" id="IPR036097">
    <property type="entry name" value="HisK_dim/P_sf"/>
</dbReference>
<dbReference type="OrthoDB" id="8971121at2"/>
<dbReference type="STRING" id="1399968.CI15_12645"/>
<dbReference type="EC" id="2.7.13.3" evidence="2"/>
<accession>A0A149PTE8</accession>
<keyword evidence="6" id="KW-1185">Reference proteome</keyword>
<dbReference type="InterPro" id="IPR005467">
    <property type="entry name" value="His_kinase_dom"/>
</dbReference>
<dbReference type="AlphaFoldDB" id="A0A149PTE8"/>
<dbReference type="SMART" id="SM00388">
    <property type="entry name" value="HisKA"/>
    <property type="match status" value="1"/>
</dbReference>
<dbReference type="InterPro" id="IPR036890">
    <property type="entry name" value="HATPase_C_sf"/>
</dbReference>
<evidence type="ECO:0000259" key="4">
    <source>
        <dbReference type="PROSITE" id="PS50109"/>
    </source>
</evidence>
<dbReference type="Proteomes" id="UP000075613">
    <property type="component" value="Unassembled WGS sequence"/>
</dbReference>
<evidence type="ECO:0000256" key="3">
    <source>
        <dbReference type="ARBA" id="ARBA00022553"/>
    </source>
</evidence>
<evidence type="ECO:0000313" key="6">
    <source>
        <dbReference type="Proteomes" id="UP000075613"/>
    </source>
</evidence>
<feature type="domain" description="Histidine kinase" evidence="4">
    <location>
        <begin position="42"/>
        <end position="269"/>
    </location>
</feature>
<evidence type="ECO:0000256" key="1">
    <source>
        <dbReference type="ARBA" id="ARBA00000085"/>
    </source>
</evidence>
<comment type="catalytic activity">
    <reaction evidence="1">
        <text>ATP + protein L-histidine = ADP + protein N-phospho-L-histidine.</text>
        <dbReference type="EC" id="2.7.13.3"/>
    </reaction>
</comment>
<dbReference type="SUPFAM" id="SSF47384">
    <property type="entry name" value="Homodimeric domain of signal transducing histidine kinase"/>
    <property type="match status" value="1"/>
</dbReference>
<dbReference type="InterPro" id="IPR003661">
    <property type="entry name" value="HisK_dim/P_dom"/>
</dbReference>
<keyword evidence="5" id="KW-0808">Transferase</keyword>
<dbReference type="SUPFAM" id="SSF55874">
    <property type="entry name" value="ATPase domain of HSP90 chaperone/DNA topoisomerase II/histidine kinase"/>
    <property type="match status" value="1"/>
</dbReference>
<dbReference type="PANTHER" id="PTHR43547:SF2">
    <property type="entry name" value="HYBRID SIGNAL TRANSDUCTION HISTIDINE KINASE C"/>
    <property type="match status" value="1"/>
</dbReference>
<dbReference type="Pfam" id="PF00512">
    <property type="entry name" value="HisKA"/>
    <property type="match status" value="1"/>
</dbReference>
<evidence type="ECO:0000256" key="2">
    <source>
        <dbReference type="ARBA" id="ARBA00012438"/>
    </source>
</evidence>
<dbReference type="Gene3D" id="3.30.565.10">
    <property type="entry name" value="Histidine kinase-like ATPase, C-terminal domain"/>
    <property type="match status" value="1"/>
</dbReference>
<gene>
    <name evidence="5" type="ORF">CI15_12645</name>
</gene>
<reference evidence="5 6" key="1">
    <citation type="journal article" date="2015" name="Int. J. Syst. Evol. Microbiol.">
        <title>Burkholderia monticola sp. nov., isolated from mountain soil.</title>
        <authorList>
            <person name="Baek I."/>
            <person name="Seo B."/>
            <person name="Lee I."/>
            <person name="Yi H."/>
            <person name="Chun J."/>
        </authorList>
    </citation>
    <scope>NUCLEOTIDE SEQUENCE [LARGE SCALE GENOMIC DNA]</scope>
    <source>
        <strain evidence="5 6">JC2948</strain>
    </source>
</reference>